<reference evidence="12 13" key="1">
    <citation type="submission" date="2016-10" db="EMBL/GenBank/DDBJ databases">
        <authorList>
            <person name="de Groot N.N."/>
        </authorList>
    </citation>
    <scope>NUCLEOTIDE SEQUENCE [LARGE SCALE GENOMIC DNA]</scope>
    <source>
        <strain evidence="12 13">DSM 13760</strain>
    </source>
</reference>
<feature type="binding site" evidence="9">
    <location>
        <position position="251"/>
    </location>
    <ligand>
        <name>substrate</name>
    </ligand>
</feature>
<keyword evidence="5 9" id="KW-0067">ATP-binding</keyword>
<dbReference type="InterPro" id="IPR002139">
    <property type="entry name" value="Ribo/fructo_kinase"/>
</dbReference>
<evidence type="ECO:0000256" key="9">
    <source>
        <dbReference type="HAMAP-Rule" id="MF_01987"/>
    </source>
</evidence>
<evidence type="ECO:0000313" key="13">
    <source>
        <dbReference type="Proteomes" id="UP000198948"/>
    </source>
</evidence>
<organism evidence="12 13">
    <name type="scientific">Isobaculum melis</name>
    <dbReference type="NCBI Taxonomy" id="142588"/>
    <lineage>
        <taxon>Bacteria</taxon>
        <taxon>Bacillati</taxon>
        <taxon>Bacillota</taxon>
        <taxon>Bacilli</taxon>
        <taxon>Lactobacillales</taxon>
        <taxon>Carnobacteriaceae</taxon>
        <taxon>Isobaculum</taxon>
    </lineage>
</organism>
<comment type="subcellular location">
    <subcellularLocation>
        <location evidence="9">Cytoplasm</location>
    </subcellularLocation>
</comment>
<evidence type="ECO:0000256" key="6">
    <source>
        <dbReference type="ARBA" id="ARBA00022842"/>
    </source>
</evidence>
<evidence type="ECO:0000259" key="11">
    <source>
        <dbReference type="Pfam" id="PF00294"/>
    </source>
</evidence>
<dbReference type="GO" id="GO:0019303">
    <property type="term" value="P:D-ribose catabolic process"/>
    <property type="evidence" value="ECO:0007669"/>
    <property type="project" value="UniProtKB-UniRule"/>
</dbReference>
<keyword evidence="6 9" id="KW-0460">Magnesium</keyword>
<comment type="pathway">
    <text evidence="9">Carbohydrate metabolism; D-ribose degradation; D-ribose 5-phosphate from beta-D-ribopyranose: step 2/2.</text>
</comment>
<dbReference type="RefSeq" id="WP_092649174.1">
    <property type="nucleotide sequence ID" value="NZ_FOHA01000001.1"/>
</dbReference>
<accession>A0A1H9PLJ9</accession>
<comment type="caution">
    <text evidence="9">Lacks conserved residue(s) required for the propagation of feature annotation.</text>
</comment>
<dbReference type="UniPathway" id="UPA00916">
    <property type="reaction ID" value="UER00889"/>
</dbReference>
<dbReference type="Pfam" id="PF00294">
    <property type="entry name" value="PfkB"/>
    <property type="match status" value="1"/>
</dbReference>
<keyword evidence="9" id="KW-0963">Cytoplasm</keyword>
<sequence>MKKLIVLGSLNLDLVMTTSKLPNIGETILGEDIQYMLGGKGANQAVAASRIGQDVTLLGGLGDDTFGEKIRKHLAEENLDLTHVKTFNNMFTGIASIFKLPTDNSIVVIPGANHLVDTQYLTEVQSVIQKGNVLLSQLEIPLETVKEGMAFAKEQQMLTILNPAPYHEGVKEIMPFVDIVTPNETEFEGLCGQSWSTVAELEQEMLAWSEANQTQLIVTRGEHGTSYTNHGKVIHLPAIQVKVVDTTGAGDTFNGILAYELSQGMSMDDAVRRASIGASLSVQAFGAQTGMPTKAVLDQTDCA</sequence>
<feature type="binding site" evidence="9">
    <location>
        <begin position="39"/>
        <end position="43"/>
    </location>
    <ligand>
        <name>substrate</name>
    </ligand>
</feature>
<feature type="binding site" evidence="9">
    <location>
        <position position="284"/>
    </location>
    <ligand>
        <name>K(+)</name>
        <dbReference type="ChEBI" id="CHEBI:29103"/>
    </ligand>
</feature>
<dbReference type="Gene3D" id="3.40.1190.20">
    <property type="match status" value="1"/>
</dbReference>
<keyword evidence="13" id="KW-1185">Reference proteome</keyword>
<dbReference type="GO" id="GO:0004747">
    <property type="term" value="F:ribokinase activity"/>
    <property type="evidence" value="ECO:0007669"/>
    <property type="project" value="UniProtKB-UniRule"/>
</dbReference>
<dbReference type="PANTHER" id="PTHR10584:SF166">
    <property type="entry name" value="RIBOKINASE"/>
    <property type="match status" value="1"/>
</dbReference>
<dbReference type="PANTHER" id="PTHR10584">
    <property type="entry name" value="SUGAR KINASE"/>
    <property type="match status" value="1"/>
</dbReference>
<dbReference type="InterPro" id="IPR011877">
    <property type="entry name" value="Ribokinase"/>
</dbReference>
<evidence type="ECO:0000256" key="10">
    <source>
        <dbReference type="NCBIfam" id="TIGR02152"/>
    </source>
</evidence>
<gene>
    <name evidence="9" type="primary">rbsK</name>
    <name evidence="12" type="ORF">SAMN04488559_1015</name>
</gene>
<dbReference type="GO" id="GO:0005829">
    <property type="term" value="C:cytosol"/>
    <property type="evidence" value="ECO:0007669"/>
    <property type="project" value="TreeGrafter"/>
</dbReference>
<comment type="cofactor">
    <cofactor evidence="9">
        <name>Mg(2+)</name>
        <dbReference type="ChEBI" id="CHEBI:18420"/>
    </cofactor>
    <text evidence="9">Requires a divalent cation, most likely magnesium in vivo, as an electrophilic catalyst to aid phosphoryl group transfer. It is the chelate of the metal and the nucleotide that is the actual substrate.</text>
</comment>
<dbReference type="PRINTS" id="PR00990">
    <property type="entry name" value="RIBOKINASE"/>
</dbReference>
<feature type="binding site" evidence="9">
    <location>
        <position position="139"/>
    </location>
    <ligand>
        <name>substrate</name>
    </ligand>
</feature>
<dbReference type="GO" id="GO:0046872">
    <property type="term" value="F:metal ion binding"/>
    <property type="evidence" value="ECO:0007669"/>
    <property type="project" value="UniProtKB-KW"/>
</dbReference>
<feature type="binding site" evidence="9">
    <location>
        <position position="281"/>
    </location>
    <ligand>
        <name>K(+)</name>
        <dbReference type="ChEBI" id="CHEBI:29103"/>
    </ligand>
</feature>
<evidence type="ECO:0000256" key="4">
    <source>
        <dbReference type="ARBA" id="ARBA00022777"/>
    </source>
</evidence>
<evidence type="ECO:0000256" key="5">
    <source>
        <dbReference type="ARBA" id="ARBA00022840"/>
    </source>
</evidence>
<evidence type="ECO:0000313" key="12">
    <source>
        <dbReference type="EMBL" id="SER49131.1"/>
    </source>
</evidence>
<feature type="binding site" evidence="9">
    <location>
        <begin position="11"/>
        <end position="13"/>
    </location>
    <ligand>
        <name>substrate</name>
    </ligand>
</feature>
<comment type="function">
    <text evidence="9">Catalyzes the phosphorylation of ribose at O-5 in a reaction requiring ATP and magnesium. The resulting D-ribose-5-phosphate can then be used either for sythesis of nucleotides, histidine, and tryptophan, or as a component of the pentose phosphate pathway.</text>
</comment>
<dbReference type="OrthoDB" id="9775849at2"/>
<keyword evidence="3 9" id="KW-0547">Nucleotide-binding</keyword>
<evidence type="ECO:0000256" key="7">
    <source>
        <dbReference type="ARBA" id="ARBA00022958"/>
    </source>
</evidence>
<feature type="domain" description="Carbohydrate kinase PfkB" evidence="11">
    <location>
        <begin position="1"/>
        <end position="293"/>
    </location>
</feature>
<protein>
    <recommendedName>
        <fullName evidence="9 10">Ribokinase</fullName>
        <shortName evidence="9">RK</shortName>
        <ecNumber evidence="9 10">2.7.1.15</ecNumber>
    </recommendedName>
</protein>
<evidence type="ECO:0000256" key="3">
    <source>
        <dbReference type="ARBA" id="ARBA00022741"/>
    </source>
</evidence>
<dbReference type="STRING" id="142588.SAMN04488559_1015"/>
<feature type="binding site" evidence="9">
    <location>
        <position position="286"/>
    </location>
    <ligand>
        <name>K(+)</name>
        <dbReference type="ChEBI" id="CHEBI:29103"/>
    </ligand>
</feature>
<proteinExistence type="inferred from homology"/>
<keyword evidence="8 9" id="KW-0119">Carbohydrate metabolism</keyword>
<keyword evidence="7 9" id="KW-0630">Potassium</keyword>
<dbReference type="HAMAP" id="MF_01987">
    <property type="entry name" value="Ribokinase"/>
    <property type="match status" value="1"/>
</dbReference>
<dbReference type="SUPFAM" id="SSF53613">
    <property type="entry name" value="Ribokinase-like"/>
    <property type="match status" value="1"/>
</dbReference>
<feature type="binding site" evidence="9">
    <location>
        <position position="245"/>
    </location>
    <ligand>
        <name>K(+)</name>
        <dbReference type="ChEBI" id="CHEBI:29103"/>
    </ligand>
</feature>
<dbReference type="InterPro" id="IPR029056">
    <property type="entry name" value="Ribokinase-like"/>
</dbReference>
<feature type="binding site" evidence="9">
    <location>
        <position position="183"/>
    </location>
    <ligand>
        <name>ATP</name>
        <dbReference type="ChEBI" id="CHEBI:30616"/>
    </ligand>
</feature>
<dbReference type="InterPro" id="IPR011611">
    <property type="entry name" value="PfkB_dom"/>
</dbReference>
<keyword evidence="1 9" id="KW-0808">Transferase</keyword>
<evidence type="ECO:0000256" key="8">
    <source>
        <dbReference type="ARBA" id="ARBA00023277"/>
    </source>
</evidence>
<keyword evidence="2 9" id="KW-0479">Metal-binding</keyword>
<feature type="active site" description="Proton acceptor" evidence="9">
    <location>
        <position position="251"/>
    </location>
</feature>
<dbReference type="AlphaFoldDB" id="A0A1H9PLJ9"/>
<comment type="activity regulation">
    <text evidence="9">Activated by a monovalent cation that binds near, but not in, the active site. The most likely occupant of the site in vivo is potassium. Ion binding induces a conformational change that may alter substrate affinity.</text>
</comment>
<comment type="catalytic activity">
    <reaction evidence="9">
        <text>D-ribose + ATP = D-ribose 5-phosphate + ADP + H(+)</text>
        <dbReference type="Rhea" id="RHEA:13697"/>
        <dbReference type="ChEBI" id="CHEBI:15378"/>
        <dbReference type="ChEBI" id="CHEBI:30616"/>
        <dbReference type="ChEBI" id="CHEBI:47013"/>
        <dbReference type="ChEBI" id="CHEBI:78346"/>
        <dbReference type="ChEBI" id="CHEBI:456216"/>
        <dbReference type="EC" id="2.7.1.15"/>
    </reaction>
</comment>
<comment type="similarity">
    <text evidence="9">Belongs to the carbohydrate kinase PfkB family. Ribokinase subfamily.</text>
</comment>
<evidence type="ECO:0000256" key="2">
    <source>
        <dbReference type="ARBA" id="ARBA00022723"/>
    </source>
</evidence>
<dbReference type="CDD" id="cd01174">
    <property type="entry name" value="ribokinase"/>
    <property type="match status" value="1"/>
</dbReference>
<feature type="binding site" evidence="9">
    <location>
        <begin position="219"/>
        <end position="224"/>
    </location>
    <ligand>
        <name>ATP</name>
        <dbReference type="ChEBI" id="CHEBI:30616"/>
    </ligand>
</feature>
<feature type="binding site" evidence="9">
    <location>
        <begin position="250"/>
        <end position="251"/>
    </location>
    <ligand>
        <name>ATP</name>
        <dbReference type="ChEBI" id="CHEBI:30616"/>
    </ligand>
</feature>
<dbReference type="EMBL" id="FOHA01000001">
    <property type="protein sequence ID" value="SER49131.1"/>
    <property type="molecule type" value="Genomic_DNA"/>
</dbReference>
<evidence type="ECO:0000256" key="1">
    <source>
        <dbReference type="ARBA" id="ARBA00022679"/>
    </source>
</evidence>
<comment type="subunit">
    <text evidence="9">Homodimer.</text>
</comment>
<dbReference type="EC" id="2.7.1.15" evidence="9 10"/>
<feature type="binding site" evidence="9">
    <location>
        <position position="247"/>
    </location>
    <ligand>
        <name>K(+)</name>
        <dbReference type="ChEBI" id="CHEBI:29103"/>
    </ligand>
</feature>
<name>A0A1H9PLJ9_9LACT</name>
<dbReference type="NCBIfam" id="TIGR02152">
    <property type="entry name" value="D_ribokin_bact"/>
    <property type="match status" value="1"/>
</dbReference>
<keyword evidence="4 9" id="KW-0418">Kinase</keyword>
<dbReference type="Proteomes" id="UP000198948">
    <property type="component" value="Unassembled WGS sequence"/>
</dbReference>
<dbReference type="GO" id="GO:0005524">
    <property type="term" value="F:ATP binding"/>
    <property type="evidence" value="ECO:0007669"/>
    <property type="project" value="UniProtKB-UniRule"/>
</dbReference>